<dbReference type="InterPro" id="IPR050967">
    <property type="entry name" value="Thiamine_Salvage_TenA"/>
</dbReference>
<reference evidence="1 2" key="1">
    <citation type="submission" date="2016-01" db="EMBL/GenBank/DDBJ databases">
        <title>The draft genome sequence of Aquimarina sp. RZW4-3-2.</title>
        <authorList>
            <person name="Wang Y."/>
        </authorList>
    </citation>
    <scope>NUCLEOTIDE SEQUENCE [LARGE SCALE GENOMIC DNA]</scope>
    <source>
        <strain evidence="1 2">RZW4-3-2</strain>
    </source>
</reference>
<dbReference type="Proteomes" id="UP000076715">
    <property type="component" value="Unassembled WGS sequence"/>
</dbReference>
<dbReference type="PANTHER" id="PTHR43198">
    <property type="entry name" value="BIFUNCTIONAL TH2 PROTEIN"/>
    <property type="match status" value="1"/>
</dbReference>
<dbReference type="EMBL" id="LQRT01000002">
    <property type="protein sequence ID" value="KZS41978.1"/>
    <property type="molecule type" value="Genomic_DNA"/>
</dbReference>
<dbReference type="OrthoDB" id="1451338at2"/>
<dbReference type="STRING" id="1642818.AWE51_00630"/>
<dbReference type="GO" id="GO:0005829">
    <property type="term" value="C:cytosol"/>
    <property type="evidence" value="ECO:0007669"/>
    <property type="project" value="TreeGrafter"/>
</dbReference>
<evidence type="ECO:0000313" key="1">
    <source>
        <dbReference type="EMBL" id="KZS41978.1"/>
    </source>
</evidence>
<dbReference type="SUPFAM" id="SSF48613">
    <property type="entry name" value="Heme oxygenase-like"/>
    <property type="match status" value="1"/>
</dbReference>
<dbReference type="CDD" id="cd19359">
    <property type="entry name" value="TenA_C_Bt3146-like"/>
    <property type="match status" value="1"/>
</dbReference>
<dbReference type="PANTHER" id="PTHR43198:SF2">
    <property type="entry name" value="SI:CH1073-67J19.1-RELATED"/>
    <property type="match status" value="1"/>
</dbReference>
<proteinExistence type="predicted"/>
<dbReference type="InterPro" id="IPR016084">
    <property type="entry name" value="Haem_Oase-like_multi-hlx"/>
</dbReference>
<protein>
    <submittedName>
        <fullName evidence="1">TenA family transcriptional regulator</fullName>
    </submittedName>
</protein>
<dbReference type="Gene3D" id="1.20.910.10">
    <property type="entry name" value="Heme oxygenase-like"/>
    <property type="match status" value="1"/>
</dbReference>
<dbReference type="RefSeq" id="WP_066308905.1">
    <property type="nucleotide sequence ID" value="NZ_CANLSS010000033.1"/>
</dbReference>
<organism evidence="1 2">
    <name type="scientific">Aquimarina aggregata</name>
    <dbReference type="NCBI Taxonomy" id="1642818"/>
    <lineage>
        <taxon>Bacteria</taxon>
        <taxon>Pseudomonadati</taxon>
        <taxon>Bacteroidota</taxon>
        <taxon>Flavobacteriia</taxon>
        <taxon>Flavobacteriales</taxon>
        <taxon>Flavobacteriaceae</taxon>
        <taxon>Aquimarina</taxon>
    </lineage>
</organism>
<comment type="caution">
    <text evidence="1">The sequence shown here is derived from an EMBL/GenBank/DDBJ whole genome shotgun (WGS) entry which is preliminary data.</text>
</comment>
<name>A0A162DKY9_9FLAO</name>
<keyword evidence="2" id="KW-1185">Reference proteome</keyword>
<evidence type="ECO:0000313" key="2">
    <source>
        <dbReference type="Proteomes" id="UP000076715"/>
    </source>
</evidence>
<dbReference type="AlphaFoldDB" id="A0A162DKY9"/>
<gene>
    <name evidence="1" type="ORF">AWE51_00630</name>
</gene>
<sequence>MKNNRRIELDKSFLVEYKLSTAPPPANSLFWKMWDDCMQIADDALNTDFIQGIADGTLDPVTYGGFNVSDAYYCFNGEQDYLTAAEKATNPGLQAFLLKKHKSYQKYNKTFPDIWHIKDANGIVPSKACKEYAEYESNVVSQMESIYALIVMIPCEYLWAWLGNQLTPPETGNLYAPWITGNDDFEGAYAMGNFLNEYQKKHVINESIAIDIYTKAMTYEYLNFMTATKTKFNTQLL</sequence>
<accession>A0A162DKY9</accession>